<dbReference type="STRING" id="136037.A0A067RSB1"/>
<evidence type="ECO:0000256" key="1">
    <source>
        <dbReference type="SAM" id="Coils"/>
    </source>
</evidence>
<feature type="coiled-coil region" evidence="1">
    <location>
        <begin position="37"/>
        <end position="89"/>
    </location>
</feature>
<dbReference type="PANTHER" id="PTHR34344:SF1">
    <property type="entry name" value="BUBLIN COILED-COIL PROTEIN"/>
    <property type="match status" value="1"/>
</dbReference>
<name>A0A067RSB1_ZOONE</name>
<dbReference type="PANTHER" id="PTHR34344">
    <property type="entry name" value="UPF0184 PROTEIN C9ORF16"/>
    <property type="match status" value="1"/>
</dbReference>
<accession>A0A067RSB1</accession>
<reference evidence="3 4" key="1">
    <citation type="journal article" date="2014" name="Nat. Commun.">
        <title>Molecular traces of alternative social organization in a termite genome.</title>
        <authorList>
            <person name="Terrapon N."/>
            <person name="Li C."/>
            <person name="Robertson H.M."/>
            <person name="Ji L."/>
            <person name="Meng X."/>
            <person name="Booth W."/>
            <person name="Chen Z."/>
            <person name="Childers C.P."/>
            <person name="Glastad K.M."/>
            <person name="Gokhale K."/>
            <person name="Gowin J."/>
            <person name="Gronenberg W."/>
            <person name="Hermansen R.A."/>
            <person name="Hu H."/>
            <person name="Hunt B.G."/>
            <person name="Huylmans A.K."/>
            <person name="Khalil S.M."/>
            <person name="Mitchell R.D."/>
            <person name="Munoz-Torres M.C."/>
            <person name="Mustard J.A."/>
            <person name="Pan H."/>
            <person name="Reese J.T."/>
            <person name="Scharf M.E."/>
            <person name="Sun F."/>
            <person name="Vogel H."/>
            <person name="Xiao J."/>
            <person name="Yang W."/>
            <person name="Yang Z."/>
            <person name="Yang Z."/>
            <person name="Zhou J."/>
            <person name="Zhu J."/>
            <person name="Brent C.S."/>
            <person name="Elsik C.G."/>
            <person name="Goodisman M.A."/>
            <person name="Liberles D.A."/>
            <person name="Roe R.M."/>
            <person name="Vargo E.L."/>
            <person name="Vilcinskas A."/>
            <person name="Wang J."/>
            <person name="Bornberg-Bauer E."/>
            <person name="Korb J."/>
            <person name="Zhang G."/>
            <person name="Liebig J."/>
        </authorList>
    </citation>
    <scope>NUCLEOTIDE SEQUENCE [LARGE SCALE GENOMIC DNA]</scope>
    <source>
        <tissue evidence="3">Whole organism</tissue>
    </source>
</reference>
<feature type="compositionally biased region" description="Polar residues" evidence="2">
    <location>
        <begin position="7"/>
        <end position="19"/>
    </location>
</feature>
<dbReference type="eggNOG" id="ENOG502SC0Z">
    <property type="taxonomic scope" value="Eukaryota"/>
</dbReference>
<dbReference type="OrthoDB" id="10050612at2759"/>
<keyword evidence="4" id="KW-1185">Reference proteome</keyword>
<dbReference type="OMA" id="DENCNDA"/>
<organism evidence="3 4">
    <name type="scientific">Zootermopsis nevadensis</name>
    <name type="common">Dampwood termite</name>
    <dbReference type="NCBI Taxonomy" id="136037"/>
    <lineage>
        <taxon>Eukaryota</taxon>
        <taxon>Metazoa</taxon>
        <taxon>Ecdysozoa</taxon>
        <taxon>Arthropoda</taxon>
        <taxon>Hexapoda</taxon>
        <taxon>Insecta</taxon>
        <taxon>Pterygota</taxon>
        <taxon>Neoptera</taxon>
        <taxon>Polyneoptera</taxon>
        <taxon>Dictyoptera</taxon>
        <taxon>Blattodea</taxon>
        <taxon>Blattoidea</taxon>
        <taxon>Termitoidae</taxon>
        <taxon>Termopsidae</taxon>
        <taxon>Zootermopsis</taxon>
    </lineage>
</organism>
<dbReference type="Proteomes" id="UP000027135">
    <property type="component" value="Unassembled WGS sequence"/>
</dbReference>
<gene>
    <name evidence="3" type="ORF">L798_11171</name>
</gene>
<evidence type="ECO:0000313" key="3">
    <source>
        <dbReference type="EMBL" id="KDR23695.1"/>
    </source>
</evidence>
<dbReference type="InParanoid" id="A0A067RSB1"/>
<feature type="region of interest" description="Disordered" evidence="2">
    <location>
        <begin position="1"/>
        <end position="34"/>
    </location>
</feature>
<protein>
    <submittedName>
        <fullName evidence="3">Uncharacterized protein</fullName>
    </submittedName>
</protein>
<dbReference type="Pfam" id="PF03670">
    <property type="entry name" value="UPF0184"/>
    <property type="match status" value="1"/>
</dbReference>
<evidence type="ECO:0000313" key="4">
    <source>
        <dbReference type="Proteomes" id="UP000027135"/>
    </source>
</evidence>
<proteinExistence type="predicted"/>
<feature type="compositionally biased region" description="Acidic residues" evidence="2">
    <location>
        <begin position="25"/>
        <end position="34"/>
    </location>
</feature>
<sequence>MADDNMINETRQPTENGLENQRPDDTEDDEDVADDDFASLNLQLDALSLALDALEQKNDFIHAQLMKLMESNREARQQFQENIANEQKSDPQI</sequence>
<evidence type="ECO:0000256" key="2">
    <source>
        <dbReference type="SAM" id="MobiDB-lite"/>
    </source>
</evidence>
<dbReference type="EMBL" id="KK852451">
    <property type="protein sequence ID" value="KDR23695.1"/>
    <property type="molecule type" value="Genomic_DNA"/>
</dbReference>
<dbReference type="AlphaFoldDB" id="A0A067RSB1"/>
<dbReference type="InterPro" id="IPR005374">
    <property type="entry name" value="BBLN_eukaryota"/>
</dbReference>
<keyword evidence="1" id="KW-0175">Coiled coil</keyword>